<comment type="caution">
    <text evidence="4">The sequence shown here is derived from an EMBL/GenBank/DDBJ whole genome shotgun (WGS) entry which is preliminary data.</text>
</comment>
<keyword evidence="2" id="KW-0479">Metal-binding</keyword>
<dbReference type="SUPFAM" id="SSF51556">
    <property type="entry name" value="Metallo-dependent hydrolases"/>
    <property type="match status" value="1"/>
</dbReference>
<keyword evidence="3" id="KW-1133">Transmembrane helix</keyword>
<dbReference type="InterPro" id="IPR008257">
    <property type="entry name" value="Pept_M19"/>
</dbReference>
<dbReference type="GO" id="GO:0006508">
    <property type="term" value="P:proteolysis"/>
    <property type="evidence" value="ECO:0007669"/>
    <property type="project" value="UniProtKB-KW"/>
</dbReference>
<dbReference type="CDD" id="cd01301">
    <property type="entry name" value="rDP_like"/>
    <property type="match status" value="1"/>
</dbReference>
<evidence type="ECO:0000256" key="1">
    <source>
        <dbReference type="ARBA" id="ARBA00022997"/>
    </source>
</evidence>
<dbReference type="InterPro" id="IPR032466">
    <property type="entry name" value="Metal_Hydrolase"/>
</dbReference>
<comment type="cofactor">
    <cofactor evidence="2">
        <name>Zn(2+)</name>
        <dbReference type="ChEBI" id="CHEBI:29105"/>
    </cofactor>
</comment>
<keyword evidence="2" id="KW-0482">Metalloprotease</keyword>
<organism evidence="4 5">
    <name type="scientific">Cladorrhinum samala</name>
    <dbReference type="NCBI Taxonomy" id="585594"/>
    <lineage>
        <taxon>Eukaryota</taxon>
        <taxon>Fungi</taxon>
        <taxon>Dikarya</taxon>
        <taxon>Ascomycota</taxon>
        <taxon>Pezizomycotina</taxon>
        <taxon>Sordariomycetes</taxon>
        <taxon>Sordariomycetidae</taxon>
        <taxon>Sordariales</taxon>
        <taxon>Podosporaceae</taxon>
        <taxon>Cladorrhinum</taxon>
    </lineage>
</organism>
<comment type="similarity">
    <text evidence="2">Belongs to the metallo-dependent hydrolases superfamily. Peptidase M19 family.</text>
</comment>
<dbReference type="EMBL" id="MU864948">
    <property type="protein sequence ID" value="KAK4464491.1"/>
    <property type="molecule type" value="Genomic_DNA"/>
</dbReference>
<dbReference type="EC" id="3.4.13.19" evidence="2"/>
<evidence type="ECO:0000256" key="2">
    <source>
        <dbReference type="RuleBase" id="RU341113"/>
    </source>
</evidence>
<keyword evidence="5" id="KW-1185">Reference proteome</keyword>
<dbReference type="AlphaFoldDB" id="A0AAV9HXL6"/>
<keyword evidence="2" id="KW-0378">Hydrolase</keyword>
<proteinExistence type="inferred from homology"/>
<dbReference type="Pfam" id="PF01244">
    <property type="entry name" value="Peptidase_M19"/>
    <property type="match status" value="1"/>
</dbReference>
<sequence>MDRQHDLRRKRHNAILTVWMTILLAGLAILNHILSRGSNSTTGQLTTIESQVDAVLSASPLIDSHNDFAIWIRAFYHNHIYAPNFTSPPLYGQVDFPRLKEGRLSAQFWSVYVECPKSTNSSTTNTTLFADESVYREVIHDTLQQVDLIRRLAAARPDVLDLVSSSAQVWEGFRSGKGRVSSFLSLEGLHQIGNSASVLRVYHALGVRAAGLTHTCHNLYADSSEAVGAPAGGLSEAGRRIVAEMNRIGIMVDLSHASADAARLALEASKAPVIFSHSAASGVCNHPRNVPDDVLRRLQSNGGVVMVSFYPEHVRCGDPSEAEMDDVVRNVMYIGEMIGYRHVGIGSDFDGMQKGPKGLEDVSRYPALVAELLRRGVGRAELEGVVGANVLRVLGEVESVAEDLQRQGAEVLEDDVKDMFA</sequence>
<feature type="transmembrane region" description="Helical" evidence="3">
    <location>
        <begin position="12"/>
        <end position="34"/>
    </location>
</feature>
<keyword evidence="2" id="KW-0645">Protease</keyword>
<protein>
    <recommendedName>
        <fullName evidence="2">Dipeptidase</fullName>
        <ecNumber evidence="2">3.4.13.19</ecNumber>
    </recommendedName>
</protein>
<comment type="catalytic activity">
    <reaction evidence="2">
        <text>an L-aminoacyl-L-amino acid + H2O = 2 an L-alpha-amino acid</text>
        <dbReference type="Rhea" id="RHEA:48940"/>
        <dbReference type="ChEBI" id="CHEBI:15377"/>
        <dbReference type="ChEBI" id="CHEBI:59869"/>
        <dbReference type="ChEBI" id="CHEBI:77460"/>
        <dbReference type="EC" id="3.4.13.19"/>
    </reaction>
</comment>
<keyword evidence="2" id="KW-0862">Zinc</keyword>
<keyword evidence="1 2" id="KW-0224">Dipeptidase</keyword>
<reference evidence="4" key="1">
    <citation type="journal article" date="2023" name="Mol. Phylogenet. Evol.">
        <title>Genome-scale phylogeny and comparative genomics of the fungal order Sordariales.</title>
        <authorList>
            <person name="Hensen N."/>
            <person name="Bonometti L."/>
            <person name="Westerberg I."/>
            <person name="Brannstrom I.O."/>
            <person name="Guillou S."/>
            <person name="Cros-Aarteil S."/>
            <person name="Calhoun S."/>
            <person name="Haridas S."/>
            <person name="Kuo A."/>
            <person name="Mondo S."/>
            <person name="Pangilinan J."/>
            <person name="Riley R."/>
            <person name="LaButti K."/>
            <person name="Andreopoulos B."/>
            <person name="Lipzen A."/>
            <person name="Chen C."/>
            <person name="Yan M."/>
            <person name="Daum C."/>
            <person name="Ng V."/>
            <person name="Clum A."/>
            <person name="Steindorff A."/>
            <person name="Ohm R.A."/>
            <person name="Martin F."/>
            <person name="Silar P."/>
            <person name="Natvig D.O."/>
            <person name="Lalanne C."/>
            <person name="Gautier V."/>
            <person name="Ament-Velasquez S.L."/>
            <person name="Kruys A."/>
            <person name="Hutchinson M.I."/>
            <person name="Powell A.J."/>
            <person name="Barry K."/>
            <person name="Miller A.N."/>
            <person name="Grigoriev I.V."/>
            <person name="Debuchy R."/>
            <person name="Gladieux P."/>
            <person name="Hiltunen Thoren M."/>
            <person name="Johannesson H."/>
        </authorList>
    </citation>
    <scope>NUCLEOTIDE SEQUENCE</scope>
    <source>
        <strain evidence="4">PSN324</strain>
    </source>
</reference>
<evidence type="ECO:0000313" key="5">
    <source>
        <dbReference type="Proteomes" id="UP001321749"/>
    </source>
</evidence>
<evidence type="ECO:0000256" key="3">
    <source>
        <dbReference type="SAM" id="Phobius"/>
    </source>
</evidence>
<dbReference type="Gene3D" id="3.20.20.140">
    <property type="entry name" value="Metal-dependent hydrolases"/>
    <property type="match status" value="1"/>
</dbReference>
<dbReference type="GO" id="GO:0070573">
    <property type="term" value="F:metallodipeptidase activity"/>
    <property type="evidence" value="ECO:0007669"/>
    <property type="project" value="InterPro"/>
</dbReference>
<dbReference type="GO" id="GO:0046872">
    <property type="term" value="F:metal ion binding"/>
    <property type="evidence" value="ECO:0007669"/>
    <property type="project" value="UniProtKB-UniRule"/>
</dbReference>
<keyword evidence="3" id="KW-0472">Membrane</keyword>
<dbReference type="PROSITE" id="PS51365">
    <property type="entry name" value="RENAL_DIPEPTIDASE_2"/>
    <property type="match status" value="1"/>
</dbReference>
<gene>
    <name evidence="4" type="ORF">QBC42DRAFT_304146</name>
</gene>
<dbReference type="PANTHER" id="PTHR10443">
    <property type="entry name" value="MICROSOMAL DIPEPTIDASE"/>
    <property type="match status" value="1"/>
</dbReference>
<evidence type="ECO:0000313" key="4">
    <source>
        <dbReference type="EMBL" id="KAK4464491.1"/>
    </source>
</evidence>
<reference evidence="4" key="2">
    <citation type="submission" date="2023-06" db="EMBL/GenBank/DDBJ databases">
        <authorList>
            <consortium name="Lawrence Berkeley National Laboratory"/>
            <person name="Mondo S.J."/>
            <person name="Hensen N."/>
            <person name="Bonometti L."/>
            <person name="Westerberg I."/>
            <person name="Brannstrom I.O."/>
            <person name="Guillou S."/>
            <person name="Cros-Aarteil S."/>
            <person name="Calhoun S."/>
            <person name="Haridas S."/>
            <person name="Kuo A."/>
            <person name="Pangilinan J."/>
            <person name="Riley R."/>
            <person name="Labutti K."/>
            <person name="Andreopoulos B."/>
            <person name="Lipzen A."/>
            <person name="Chen C."/>
            <person name="Yanf M."/>
            <person name="Daum C."/>
            <person name="Ng V."/>
            <person name="Clum A."/>
            <person name="Steindorff A."/>
            <person name="Ohm R."/>
            <person name="Martin F."/>
            <person name="Silar P."/>
            <person name="Natvig D."/>
            <person name="Lalanne C."/>
            <person name="Gautier V."/>
            <person name="Ament-Velasquez S.L."/>
            <person name="Kruys A."/>
            <person name="Hutchinson M.I."/>
            <person name="Powell A.J."/>
            <person name="Barry K."/>
            <person name="Miller A.N."/>
            <person name="Grigoriev I.V."/>
            <person name="Debuchy R."/>
            <person name="Gladieux P."/>
            <person name="Thoren M.H."/>
            <person name="Johannesson H."/>
        </authorList>
    </citation>
    <scope>NUCLEOTIDE SEQUENCE</scope>
    <source>
        <strain evidence="4">PSN324</strain>
    </source>
</reference>
<dbReference type="PANTHER" id="PTHR10443:SF12">
    <property type="entry name" value="DIPEPTIDASE"/>
    <property type="match status" value="1"/>
</dbReference>
<name>A0AAV9HXL6_9PEZI</name>
<accession>A0AAV9HXL6</accession>
<dbReference type="Proteomes" id="UP001321749">
    <property type="component" value="Unassembled WGS sequence"/>
</dbReference>
<keyword evidence="3" id="KW-0812">Transmembrane</keyword>